<dbReference type="InterPro" id="IPR000866">
    <property type="entry name" value="AhpC/TSA"/>
</dbReference>
<sequence length="131" mass="14566">MKGRLDLTHDTGDEACAFRDSYEKFKKAGAEVIGISGDDSASPKAKTVKVSNVSLGAAEQDIKEFFSFFGDIEYVEMQSESTQWLHSQVEVDGYEEYSEVEYSPAGCTREYTVIELNMLGLRPKQSGIETD</sequence>
<dbReference type="Pfam" id="PF00578">
    <property type="entry name" value="AhpC-TSA"/>
    <property type="match status" value="1"/>
</dbReference>
<proteinExistence type="predicted"/>
<keyword evidence="3" id="KW-1185">Reference proteome</keyword>
<dbReference type="GO" id="GO:0016491">
    <property type="term" value="F:oxidoreductase activity"/>
    <property type="evidence" value="ECO:0007669"/>
    <property type="project" value="InterPro"/>
</dbReference>
<comment type="caution">
    <text evidence="2">The sequence shown here is derived from an EMBL/GenBank/DDBJ whole genome shotgun (WGS) entry which is preliminary data.</text>
</comment>
<feature type="domain" description="Alkyl hydroperoxide reductase subunit C/ Thiol specific antioxidant" evidence="1">
    <location>
        <begin position="9"/>
        <end position="45"/>
    </location>
</feature>
<dbReference type="GO" id="GO:0003676">
    <property type="term" value="F:nucleic acid binding"/>
    <property type="evidence" value="ECO:0007669"/>
    <property type="project" value="InterPro"/>
</dbReference>
<accession>A0AAP0F8T1</accession>
<evidence type="ECO:0000313" key="3">
    <source>
        <dbReference type="Proteomes" id="UP001420932"/>
    </source>
</evidence>
<organism evidence="2 3">
    <name type="scientific">Stephania yunnanensis</name>
    <dbReference type="NCBI Taxonomy" id="152371"/>
    <lineage>
        <taxon>Eukaryota</taxon>
        <taxon>Viridiplantae</taxon>
        <taxon>Streptophyta</taxon>
        <taxon>Embryophyta</taxon>
        <taxon>Tracheophyta</taxon>
        <taxon>Spermatophyta</taxon>
        <taxon>Magnoliopsida</taxon>
        <taxon>Ranunculales</taxon>
        <taxon>Menispermaceae</taxon>
        <taxon>Menispermoideae</taxon>
        <taxon>Cissampelideae</taxon>
        <taxon>Stephania</taxon>
    </lineage>
</organism>
<protein>
    <recommendedName>
        <fullName evidence="1">Alkyl hydroperoxide reductase subunit C/ Thiol specific antioxidant domain-containing protein</fullName>
    </recommendedName>
</protein>
<dbReference type="InterPro" id="IPR035979">
    <property type="entry name" value="RBD_domain_sf"/>
</dbReference>
<dbReference type="EMBL" id="JBBNAF010000010">
    <property type="protein sequence ID" value="KAK9107350.1"/>
    <property type="molecule type" value="Genomic_DNA"/>
</dbReference>
<dbReference type="GO" id="GO:0016209">
    <property type="term" value="F:antioxidant activity"/>
    <property type="evidence" value="ECO:0007669"/>
    <property type="project" value="InterPro"/>
</dbReference>
<dbReference type="AlphaFoldDB" id="A0AAP0F8T1"/>
<reference evidence="2 3" key="1">
    <citation type="submission" date="2024-01" db="EMBL/GenBank/DDBJ databases">
        <title>Genome assemblies of Stephania.</title>
        <authorList>
            <person name="Yang L."/>
        </authorList>
    </citation>
    <scope>NUCLEOTIDE SEQUENCE [LARGE SCALE GENOMIC DNA]</scope>
    <source>
        <strain evidence="2">YNDBR</strain>
        <tissue evidence="2">Leaf</tissue>
    </source>
</reference>
<gene>
    <name evidence="2" type="ORF">Syun_023361</name>
</gene>
<name>A0AAP0F8T1_9MAGN</name>
<dbReference type="SUPFAM" id="SSF54928">
    <property type="entry name" value="RNA-binding domain, RBD"/>
    <property type="match status" value="1"/>
</dbReference>
<dbReference type="Gene3D" id="3.40.30.10">
    <property type="entry name" value="Glutaredoxin"/>
    <property type="match status" value="1"/>
</dbReference>
<dbReference type="SUPFAM" id="SSF52833">
    <property type="entry name" value="Thioredoxin-like"/>
    <property type="match status" value="1"/>
</dbReference>
<evidence type="ECO:0000259" key="1">
    <source>
        <dbReference type="Pfam" id="PF00578"/>
    </source>
</evidence>
<dbReference type="Proteomes" id="UP001420932">
    <property type="component" value="Unassembled WGS sequence"/>
</dbReference>
<dbReference type="InterPro" id="IPR036249">
    <property type="entry name" value="Thioredoxin-like_sf"/>
</dbReference>
<evidence type="ECO:0000313" key="2">
    <source>
        <dbReference type="EMBL" id="KAK9107350.1"/>
    </source>
</evidence>